<comment type="caution">
    <text evidence="2">The sequence shown here is derived from an EMBL/GenBank/DDBJ whole genome shotgun (WGS) entry which is preliminary data.</text>
</comment>
<reference evidence="2 3" key="1">
    <citation type="journal article" date="2010" name="Int. J. Syst. Evol. Microbiol.">
        <title>Reclassification of Herbaspirillum putei as a later heterotypic synonym of Herbaspirillum huttiense, with the description of H. huttiense subsp. huttiense subsp. nov. and H. huttiense subsp. putei subsp. nov., comb. nov., and description of Herbaspirillum aquaticum sp. nov.</title>
        <authorList>
            <person name="Dobritsa A.P."/>
            <person name="Reddy M.C."/>
            <person name="Samadpour M."/>
        </authorList>
    </citation>
    <scope>NUCLEOTIDE SEQUENCE [LARGE SCALE GENOMIC DNA]</scope>
    <source>
        <strain evidence="2 3">IEH 4430</strain>
    </source>
</reference>
<keyword evidence="1" id="KW-0732">Signal</keyword>
<evidence type="ECO:0000313" key="2">
    <source>
        <dbReference type="EMBL" id="OWY32605.1"/>
    </source>
</evidence>
<organism evidence="2 3">
    <name type="scientific">Herbaspirillum aquaticum</name>
    <dbReference type="NCBI Taxonomy" id="568783"/>
    <lineage>
        <taxon>Bacteria</taxon>
        <taxon>Pseudomonadati</taxon>
        <taxon>Pseudomonadota</taxon>
        <taxon>Betaproteobacteria</taxon>
        <taxon>Burkholderiales</taxon>
        <taxon>Oxalobacteraceae</taxon>
        <taxon>Herbaspirillum</taxon>
    </lineage>
</organism>
<evidence type="ECO:0008006" key="4">
    <source>
        <dbReference type="Google" id="ProtNLM"/>
    </source>
</evidence>
<evidence type="ECO:0000256" key="1">
    <source>
        <dbReference type="SAM" id="SignalP"/>
    </source>
</evidence>
<evidence type="ECO:0000313" key="3">
    <source>
        <dbReference type="Proteomes" id="UP000214747"/>
    </source>
</evidence>
<name>A0A225SPC9_9BURK</name>
<protein>
    <recommendedName>
        <fullName evidence="4">DUF4864 domain-containing protein</fullName>
    </recommendedName>
</protein>
<dbReference type="AlphaFoldDB" id="A0A225SPC9"/>
<keyword evidence="3" id="KW-1185">Reference proteome</keyword>
<dbReference type="Proteomes" id="UP000214747">
    <property type="component" value="Unassembled WGS sequence"/>
</dbReference>
<proteinExistence type="predicted"/>
<sequence length="150" mass="16234">MPSLTLRSLLASLAAVAFTGLLQPAHADTLKSETEVRALADKVMAQAGAGRTDDAYGLLSPYALVDIRAFEGARTNARSARMAIEALVGNSVGYEFIRSEKVGESLLKLTYIEKTERQAIPWMFIFYKAPAGWAVSSFSNGANVDALFER</sequence>
<dbReference type="RefSeq" id="WP_088756912.1">
    <property type="nucleotide sequence ID" value="NZ_NJGV01000024.1"/>
</dbReference>
<feature type="chain" id="PRO_5012804733" description="DUF4864 domain-containing protein" evidence="1">
    <location>
        <begin position="28"/>
        <end position="150"/>
    </location>
</feature>
<feature type="signal peptide" evidence="1">
    <location>
        <begin position="1"/>
        <end position="27"/>
    </location>
</feature>
<gene>
    <name evidence="2" type="ORF">CEJ45_20400</name>
</gene>
<dbReference type="EMBL" id="NJGV01000024">
    <property type="protein sequence ID" value="OWY32605.1"/>
    <property type="molecule type" value="Genomic_DNA"/>
</dbReference>
<accession>A0A225SPC9</accession>